<evidence type="ECO:0000313" key="4">
    <source>
        <dbReference type="Proteomes" id="UP000276215"/>
    </source>
</evidence>
<dbReference type="OrthoDB" id="416253at2759"/>
<dbReference type="Proteomes" id="UP000276215">
    <property type="component" value="Unassembled WGS sequence"/>
</dbReference>
<dbReference type="Gene3D" id="3.20.20.100">
    <property type="entry name" value="NADP-dependent oxidoreductase domain"/>
    <property type="match status" value="1"/>
</dbReference>
<dbReference type="SUPFAM" id="SSF51430">
    <property type="entry name" value="NAD(P)-linked oxidoreductase"/>
    <property type="match status" value="1"/>
</dbReference>
<sequence length="307" mass="35022">MEYRSGGQVSCWQLVGFDIAHGRWSEKVKYSTVQALKILPTIRTPTQAFKSRSEPIVPKYSSLLHAQQDYTFPGSHLYNTRNDHNTPKIFQTLLGRHDARNRLRDILVYLQDAQSRLQAGGDRWAKGLRRRLVRRFARVGLGGGSCLLLRSWVWLIDGYLVDLYLMHFPHAYVQAEDYAEDYETIWTPEGKTTNSQKITYHLARNGSPGGQRQSTLNWDFQLFNLKDRKTVGGGGGPSSREPDRASSVLLSWAVQRGTSVAPKSVKTERMVQNLAVVELQEEDFRRIEGLKGEEDSIRMNNPKSRLV</sequence>
<organism evidence="3 4">
    <name type="scientific">Choiromyces venosus 120613-1</name>
    <dbReference type="NCBI Taxonomy" id="1336337"/>
    <lineage>
        <taxon>Eukaryota</taxon>
        <taxon>Fungi</taxon>
        <taxon>Dikarya</taxon>
        <taxon>Ascomycota</taxon>
        <taxon>Pezizomycotina</taxon>
        <taxon>Pezizomycetes</taxon>
        <taxon>Pezizales</taxon>
        <taxon>Tuberaceae</taxon>
        <taxon>Choiromyces</taxon>
    </lineage>
</organism>
<dbReference type="STRING" id="1336337.A0A3N4JZ07"/>
<keyword evidence="4" id="KW-1185">Reference proteome</keyword>
<dbReference type="PANTHER" id="PTHR43827:SF3">
    <property type="entry name" value="NADP-DEPENDENT OXIDOREDUCTASE DOMAIN-CONTAINING PROTEIN"/>
    <property type="match status" value="1"/>
</dbReference>
<keyword evidence="1" id="KW-0521">NADP</keyword>
<evidence type="ECO:0000256" key="2">
    <source>
        <dbReference type="ARBA" id="ARBA00023002"/>
    </source>
</evidence>
<evidence type="ECO:0000313" key="3">
    <source>
        <dbReference type="EMBL" id="RPB03507.1"/>
    </source>
</evidence>
<name>A0A3N4JZ07_9PEZI</name>
<gene>
    <name evidence="3" type="ORF">L873DRAFT_1786928</name>
</gene>
<protein>
    <submittedName>
        <fullName evidence="3">Uncharacterized protein</fullName>
    </submittedName>
</protein>
<keyword evidence="2" id="KW-0560">Oxidoreductase</keyword>
<proteinExistence type="predicted"/>
<dbReference type="PANTHER" id="PTHR43827">
    <property type="entry name" value="2,5-DIKETO-D-GLUCONIC ACID REDUCTASE"/>
    <property type="match status" value="1"/>
</dbReference>
<dbReference type="InterPro" id="IPR036812">
    <property type="entry name" value="NAD(P)_OxRdtase_dom_sf"/>
</dbReference>
<accession>A0A3N4JZ07</accession>
<evidence type="ECO:0000256" key="1">
    <source>
        <dbReference type="ARBA" id="ARBA00022857"/>
    </source>
</evidence>
<dbReference type="EMBL" id="ML120362">
    <property type="protein sequence ID" value="RPB03507.1"/>
    <property type="molecule type" value="Genomic_DNA"/>
</dbReference>
<dbReference type="AlphaFoldDB" id="A0A3N4JZ07"/>
<dbReference type="InterPro" id="IPR020471">
    <property type="entry name" value="AKR"/>
</dbReference>
<dbReference type="GO" id="GO:0016616">
    <property type="term" value="F:oxidoreductase activity, acting on the CH-OH group of donors, NAD or NADP as acceptor"/>
    <property type="evidence" value="ECO:0007669"/>
    <property type="project" value="UniProtKB-ARBA"/>
</dbReference>
<reference evidence="3 4" key="1">
    <citation type="journal article" date="2018" name="Nat. Ecol. Evol.">
        <title>Pezizomycetes genomes reveal the molecular basis of ectomycorrhizal truffle lifestyle.</title>
        <authorList>
            <person name="Murat C."/>
            <person name="Payen T."/>
            <person name="Noel B."/>
            <person name="Kuo A."/>
            <person name="Morin E."/>
            <person name="Chen J."/>
            <person name="Kohler A."/>
            <person name="Krizsan K."/>
            <person name="Balestrini R."/>
            <person name="Da Silva C."/>
            <person name="Montanini B."/>
            <person name="Hainaut M."/>
            <person name="Levati E."/>
            <person name="Barry K.W."/>
            <person name="Belfiori B."/>
            <person name="Cichocki N."/>
            <person name="Clum A."/>
            <person name="Dockter R.B."/>
            <person name="Fauchery L."/>
            <person name="Guy J."/>
            <person name="Iotti M."/>
            <person name="Le Tacon F."/>
            <person name="Lindquist E.A."/>
            <person name="Lipzen A."/>
            <person name="Malagnac F."/>
            <person name="Mello A."/>
            <person name="Molinier V."/>
            <person name="Miyauchi S."/>
            <person name="Poulain J."/>
            <person name="Riccioni C."/>
            <person name="Rubini A."/>
            <person name="Sitrit Y."/>
            <person name="Splivallo R."/>
            <person name="Traeger S."/>
            <person name="Wang M."/>
            <person name="Zifcakova L."/>
            <person name="Wipf D."/>
            <person name="Zambonelli A."/>
            <person name="Paolocci F."/>
            <person name="Nowrousian M."/>
            <person name="Ottonello S."/>
            <person name="Baldrian P."/>
            <person name="Spatafora J.W."/>
            <person name="Henrissat B."/>
            <person name="Nagy L.G."/>
            <person name="Aury J.M."/>
            <person name="Wincker P."/>
            <person name="Grigoriev I.V."/>
            <person name="Bonfante P."/>
            <person name="Martin F.M."/>
        </authorList>
    </citation>
    <scope>NUCLEOTIDE SEQUENCE [LARGE SCALE GENOMIC DNA]</scope>
    <source>
        <strain evidence="3 4">120613-1</strain>
    </source>
</reference>